<reference evidence="2 3" key="1">
    <citation type="submission" date="2024-02" db="EMBL/GenBank/DDBJ databases">
        <title>Draft genome sequence of Collimonas sp. strain H4R21, an effective mineral-weathering bacterial strain isolated from the beech rhizosphere.</title>
        <authorList>
            <person name="Morin E."/>
            <person name="Uroz S."/>
            <person name="Leveau J.H.J."/>
            <person name="Kumar R."/>
            <person name="Rey M.W."/>
            <person name="Pham J."/>
        </authorList>
    </citation>
    <scope>NUCLEOTIDE SEQUENCE [LARGE SCALE GENOMIC DNA]</scope>
    <source>
        <strain evidence="2 3">H4R21</strain>
    </source>
</reference>
<dbReference type="EMBL" id="JBANDC010000004">
    <property type="protein sequence ID" value="MEM4987350.1"/>
    <property type="molecule type" value="Genomic_DNA"/>
</dbReference>
<organism evidence="2 3">
    <name type="scientific">Collimonas rhizosphaerae</name>
    <dbReference type="NCBI Taxonomy" id="3126357"/>
    <lineage>
        <taxon>Bacteria</taxon>
        <taxon>Pseudomonadati</taxon>
        <taxon>Pseudomonadota</taxon>
        <taxon>Betaproteobacteria</taxon>
        <taxon>Burkholderiales</taxon>
        <taxon>Oxalobacteraceae</taxon>
        <taxon>Collimonas</taxon>
    </lineage>
</organism>
<comment type="caution">
    <text evidence="2">The sequence shown here is derived from an EMBL/GenBank/DDBJ whole genome shotgun (WGS) entry which is preliminary data.</text>
</comment>
<feature type="region of interest" description="Disordered" evidence="1">
    <location>
        <begin position="47"/>
        <end position="71"/>
    </location>
</feature>
<evidence type="ECO:0000313" key="2">
    <source>
        <dbReference type="EMBL" id="MEM4987350.1"/>
    </source>
</evidence>
<accession>A0ABU9PTM4</accession>
<dbReference type="Proteomes" id="UP001495910">
    <property type="component" value="Unassembled WGS sequence"/>
</dbReference>
<proteinExistence type="predicted"/>
<sequence>MSLNQDFFYEIFCQKRRKKNPRERASFLFMDPLLAVLSRSRQIDFDPKLPFGKSGSGRSMPHSPEFWERSE</sequence>
<gene>
    <name evidence="2" type="ORF">V8G57_08105</name>
</gene>
<dbReference type="RefSeq" id="WP_342828920.1">
    <property type="nucleotide sequence ID" value="NZ_JBANDC010000004.1"/>
</dbReference>
<evidence type="ECO:0000256" key="1">
    <source>
        <dbReference type="SAM" id="MobiDB-lite"/>
    </source>
</evidence>
<evidence type="ECO:0000313" key="3">
    <source>
        <dbReference type="Proteomes" id="UP001495910"/>
    </source>
</evidence>
<protein>
    <submittedName>
        <fullName evidence="2">Uncharacterized protein</fullName>
    </submittedName>
</protein>
<keyword evidence="3" id="KW-1185">Reference proteome</keyword>
<name>A0ABU9PTM4_9BURK</name>